<reference evidence="3 4" key="1">
    <citation type="journal article" date="2014" name="Int. J. Syst. Evol. Microbiol.">
        <title>Streptomyces hoynatensis sp. nov., isolated from deep marine sediment.</title>
        <authorList>
            <person name="Veyisoglu A."/>
            <person name="Sahin N."/>
        </authorList>
    </citation>
    <scope>NUCLEOTIDE SEQUENCE [LARGE SCALE GENOMIC DNA]</scope>
    <source>
        <strain evidence="3 4">KCTC 29097</strain>
    </source>
</reference>
<proteinExistence type="predicted"/>
<feature type="coiled-coil region" evidence="1">
    <location>
        <begin position="80"/>
        <end position="128"/>
    </location>
</feature>
<dbReference type="EMBL" id="RBAL01000009">
    <property type="protein sequence ID" value="RKN40758.1"/>
    <property type="molecule type" value="Genomic_DNA"/>
</dbReference>
<evidence type="ECO:0000256" key="2">
    <source>
        <dbReference type="SAM" id="MobiDB-lite"/>
    </source>
</evidence>
<dbReference type="OrthoDB" id="7582652at2"/>
<dbReference type="AlphaFoldDB" id="A0A3A9YXJ0"/>
<gene>
    <name evidence="3" type="ORF">D7294_16840</name>
</gene>
<sequence>MTGQPPLTPLTAAELDEIRARAEAATPGHWGSARDEQGAYAVEAQPRLVLGVGSLHDGVIADVHTGYSDAAFVARARTDIPRLLAEVERQARDLEKAREMAADQLRQIEALTDQLAAARATVAEQQDQLAAVRPGREDLARARREGREWHVHGHDRCTCDSDDHTHDSGCPEYGRPAAEGEGR</sequence>
<evidence type="ECO:0000256" key="1">
    <source>
        <dbReference type="SAM" id="Coils"/>
    </source>
</evidence>
<keyword evidence="4" id="KW-1185">Reference proteome</keyword>
<protein>
    <submittedName>
        <fullName evidence="3">Uncharacterized protein</fullName>
    </submittedName>
</protein>
<comment type="caution">
    <text evidence="3">The sequence shown here is derived from an EMBL/GenBank/DDBJ whole genome shotgun (WGS) entry which is preliminary data.</text>
</comment>
<organism evidence="3 4">
    <name type="scientific">Streptomyces hoynatensis</name>
    <dbReference type="NCBI Taxonomy" id="1141874"/>
    <lineage>
        <taxon>Bacteria</taxon>
        <taxon>Bacillati</taxon>
        <taxon>Actinomycetota</taxon>
        <taxon>Actinomycetes</taxon>
        <taxon>Kitasatosporales</taxon>
        <taxon>Streptomycetaceae</taxon>
        <taxon>Streptomyces</taxon>
    </lineage>
</organism>
<feature type="region of interest" description="Disordered" evidence="2">
    <location>
        <begin position="144"/>
        <end position="183"/>
    </location>
</feature>
<name>A0A3A9YXJ0_9ACTN</name>
<evidence type="ECO:0000313" key="3">
    <source>
        <dbReference type="EMBL" id="RKN40758.1"/>
    </source>
</evidence>
<feature type="compositionally biased region" description="Basic and acidic residues" evidence="2">
    <location>
        <begin position="144"/>
        <end position="169"/>
    </location>
</feature>
<dbReference type="RefSeq" id="WP_120680522.1">
    <property type="nucleotide sequence ID" value="NZ_RBAL01000009.1"/>
</dbReference>
<accession>A0A3A9YXJ0</accession>
<evidence type="ECO:0000313" key="4">
    <source>
        <dbReference type="Proteomes" id="UP000272474"/>
    </source>
</evidence>
<keyword evidence="1" id="KW-0175">Coiled coil</keyword>
<dbReference type="Proteomes" id="UP000272474">
    <property type="component" value="Unassembled WGS sequence"/>
</dbReference>